<proteinExistence type="predicted"/>
<dbReference type="EMBL" id="LAZR01040940">
    <property type="protein sequence ID" value="KKL13239.1"/>
    <property type="molecule type" value="Genomic_DNA"/>
</dbReference>
<evidence type="ECO:0000313" key="1">
    <source>
        <dbReference type="EMBL" id="KKL13239.1"/>
    </source>
</evidence>
<dbReference type="AlphaFoldDB" id="A0A0F9AUJ3"/>
<sequence>LIICSSGGINLAGSVNLVFTTISGSGVGVRTGQKPSDVISCPESPHTTELEAEYLKGKQAGRKEVAKWLQGKRVKTDLLGAARWYASVDEFEARLKEWGLSL</sequence>
<name>A0A0F9AUJ3_9ZZZZ</name>
<accession>A0A0F9AUJ3</accession>
<feature type="non-terminal residue" evidence="1">
    <location>
        <position position="1"/>
    </location>
</feature>
<comment type="caution">
    <text evidence="1">The sequence shown here is derived from an EMBL/GenBank/DDBJ whole genome shotgun (WGS) entry which is preliminary data.</text>
</comment>
<gene>
    <name evidence="1" type="ORF">LCGC14_2527770</name>
</gene>
<organism evidence="1">
    <name type="scientific">marine sediment metagenome</name>
    <dbReference type="NCBI Taxonomy" id="412755"/>
    <lineage>
        <taxon>unclassified sequences</taxon>
        <taxon>metagenomes</taxon>
        <taxon>ecological metagenomes</taxon>
    </lineage>
</organism>
<reference evidence="1" key="1">
    <citation type="journal article" date="2015" name="Nature">
        <title>Complex archaea that bridge the gap between prokaryotes and eukaryotes.</title>
        <authorList>
            <person name="Spang A."/>
            <person name="Saw J.H."/>
            <person name="Jorgensen S.L."/>
            <person name="Zaremba-Niedzwiedzka K."/>
            <person name="Martijn J."/>
            <person name="Lind A.E."/>
            <person name="van Eijk R."/>
            <person name="Schleper C."/>
            <person name="Guy L."/>
            <person name="Ettema T.J."/>
        </authorList>
    </citation>
    <scope>NUCLEOTIDE SEQUENCE</scope>
</reference>
<protein>
    <submittedName>
        <fullName evidence="1">Uncharacterized protein</fullName>
    </submittedName>
</protein>